<protein>
    <submittedName>
        <fullName evidence="2">Metal dependent phosphohydrolase</fullName>
    </submittedName>
</protein>
<gene>
    <name evidence="2" type="ORF">SAMN05216262_104121</name>
</gene>
<dbReference type="RefSeq" id="WP_085284410.1">
    <property type="nucleotide sequence ID" value="NZ_FOBI01000004.1"/>
</dbReference>
<dbReference type="OrthoDB" id="9764808at2"/>
<proteinExistence type="predicted"/>
<organism evidence="2 3">
    <name type="scientific">Colwellia chukchiensis</name>
    <dbReference type="NCBI Taxonomy" id="641665"/>
    <lineage>
        <taxon>Bacteria</taxon>
        <taxon>Pseudomonadati</taxon>
        <taxon>Pseudomonadota</taxon>
        <taxon>Gammaproteobacteria</taxon>
        <taxon>Alteromonadales</taxon>
        <taxon>Colwelliaceae</taxon>
        <taxon>Colwellia</taxon>
    </lineage>
</organism>
<dbReference type="InterPro" id="IPR037522">
    <property type="entry name" value="HD_GYP_dom"/>
</dbReference>
<sequence length="389" mass="43608">MIIKVSISDLAKGHFVVDIAEQCGTYNLTRAGHIKSHEMIKDLQAKGVESVLIDTSKSIHDALTVELAEQDAAAAPLTLEVNKAQKLFNQSKQLQQQLFFDLQQGRTMNIGPLIDATQQTINAIFKNPDALICVINIRNKNQYLLEHSVSVAILMSVFAQFLKIEKNTIQQLAIGALLHDVGKIKIPDGILNKAGKLTRQEYLHIQEHVKFTIEIIKSTPNISPLSLEVAALHHERLDGSGYPLKLKQSEISNYGLMIAICDTFDALTADRCYKDGYTHIKAFSILRKLAHEGKLMPRMVDLFIKCLGVYPVGSLVELNSRHLAIVESRNQDDPINPKVRCFYNLDSRRYIMAKDINLAKESDFIIRGVKASDHNLDMNRIIEFLLLAG</sequence>
<dbReference type="SMART" id="SM00471">
    <property type="entry name" value="HDc"/>
    <property type="match status" value="1"/>
</dbReference>
<dbReference type="STRING" id="641665.GCA_002104455_02885"/>
<evidence type="ECO:0000313" key="2">
    <source>
        <dbReference type="EMBL" id="SEK96714.1"/>
    </source>
</evidence>
<dbReference type="PROSITE" id="PS51832">
    <property type="entry name" value="HD_GYP"/>
    <property type="match status" value="1"/>
</dbReference>
<dbReference type="SUPFAM" id="SSF109604">
    <property type="entry name" value="HD-domain/PDEase-like"/>
    <property type="match status" value="1"/>
</dbReference>
<dbReference type="InterPro" id="IPR003607">
    <property type="entry name" value="HD/PDEase_dom"/>
</dbReference>
<dbReference type="InterPro" id="IPR021812">
    <property type="entry name" value="DUF3391"/>
</dbReference>
<dbReference type="Pfam" id="PF11871">
    <property type="entry name" value="DUF3391"/>
    <property type="match status" value="1"/>
</dbReference>
<dbReference type="EMBL" id="FOBI01000004">
    <property type="protein sequence ID" value="SEK96714.1"/>
    <property type="molecule type" value="Genomic_DNA"/>
</dbReference>
<feature type="domain" description="HD-GYP" evidence="1">
    <location>
        <begin position="122"/>
        <end position="319"/>
    </location>
</feature>
<dbReference type="GO" id="GO:0008081">
    <property type="term" value="F:phosphoric diester hydrolase activity"/>
    <property type="evidence" value="ECO:0007669"/>
    <property type="project" value="UniProtKB-ARBA"/>
</dbReference>
<evidence type="ECO:0000259" key="1">
    <source>
        <dbReference type="PROSITE" id="PS51832"/>
    </source>
</evidence>
<dbReference type="AlphaFoldDB" id="A0A1H7LCQ0"/>
<dbReference type="CDD" id="cd00077">
    <property type="entry name" value="HDc"/>
    <property type="match status" value="1"/>
</dbReference>
<dbReference type="PANTHER" id="PTHR43155:SF2">
    <property type="entry name" value="CYCLIC DI-GMP PHOSPHODIESTERASE PA4108"/>
    <property type="match status" value="1"/>
</dbReference>
<dbReference type="Pfam" id="PF13487">
    <property type="entry name" value="HD_5"/>
    <property type="match status" value="1"/>
</dbReference>
<name>A0A1H7LCQ0_9GAMM</name>
<keyword evidence="3" id="KW-1185">Reference proteome</keyword>
<evidence type="ECO:0000313" key="3">
    <source>
        <dbReference type="Proteomes" id="UP000199297"/>
    </source>
</evidence>
<dbReference type="Proteomes" id="UP000199297">
    <property type="component" value="Unassembled WGS sequence"/>
</dbReference>
<keyword evidence="2" id="KW-0378">Hydrolase</keyword>
<dbReference type="Gene3D" id="1.10.3210.10">
    <property type="entry name" value="Hypothetical protein af1432"/>
    <property type="match status" value="1"/>
</dbReference>
<accession>A0A1H7LCQ0</accession>
<dbReference type="PANTHER" id="PTHR43155">
    <property type="entry name" value="CYCLIC DI-GMP PHOSPHODIESTERASE PA4108-RELATED"/>
    <property type="match status" value="1"/>
</dbReference>
<reference evidence="3" key="1">
    <citation type="submission" date="2016-10" db="EMBL/GenBank/DDBJ databases">
        <authorList>
            <person name="Varghese N."/>
            <person name="Submissions S."/>
        </authorList>
    </citation>
    <scope>NUCLEOTIDE SEQUENCE [LARGE SCALE GENOMIC DNA]</scope>
    <source>
        <strain evidence="3">CGMCC 1.9127</strain>
    </source>
</reference>